<dbReference type="Proteomes" id="UP000580250">
    <property type="component" value="Unassembled WGS sequence"/>
</dbReference>
<comment type="caution">
    <text evidence="2">The sequence shown here is derived from an EMBL/GenBank/DDBJ whole genome shotgun (WGS) entry which is preliminary data.</text>
</comment>
<dbReference type="EMBL" id="CAJEWN010001330">
    <property type="protein sequence ID" value="CAD2196542.1"/>
    <property type="molecule type" value="Genomic_DNA"/>
</dbReference>
<reference evidence="2 3" key="1">
    <citation type="submission" date="2020-08" db="EMBL/GenBank/DDBJ databases">
        <authorList>
            <person name="Koutsovoulos G."/>
            <person name="Danchin GJ E."/>
        </authorList>
    </citation>
    <scope>NUCLEOTIDE SEQUENCE [LARGE SCALE GENOMIC DNA]</scope>
</reference>
<organism evidence="2 3">
    <name type="scientific">Meloidogyne enterolobii</name>
    <name type="common">Root-knot nematode worm</name>
    <name type="synonym">Meloidogyne mayaguensis</name>
    <dbReference type="NCBI Taxonomy" id="390850"/>
    <lineage>
        <taxon>Eukaryota</taxon>
        <taxon>Metazoa</taxon>
        <taxon>Ecdysozoa</taxon>
        <taxon>Nematoda</taxon>
        <taxon>Chromadorea</taxon>
        <taxon>Rhabditida</taxon>
        <taxon>Tylenchina</taxon>
        <taxon>Tylenchomorpha</taxon>
        <taxon>Tylenchoidea</taxon>
        <taxon>Meloidogynidae</taxon>
        <taxon>Meloidogyninae</taxon>
        <taxon>Meloidogyne</taxon>
    </lineage>
</organism>
<dbReference type="GO" id="GO:0032454">
    <property type="term" value="F:histone H3K9 demethylase activity"/>
    <property type="evidence" value="ECO:0007669"/>
    <property type="project" value="TreeGrafter"/>
</dbReference>
<dbReference type="GO" id="GO:0005634">
    <property type="term" value="C:nucleus"/>
    <property type="evidence" value="ECO:0007669"/>
    <property type="project" value="TreeGrafter"/>
</dbReference>
<sequence>MASTFFPEESKNCNAFLRHKKFIFSPEVLKANNIQYETVIQNPGEFIIR</sequence>
<dbReference type="AlphaFoldDB" id="A0A6V7XBI9"/>
<dbReference type="PANTHER" id="PTHR10694:SF129">
    <property type="entry name" value="LYSINE-SPECIFIC DEMETHYLASE 4B-RELATED"/>
    <property type="match status" value="1"/>
</dbReference>
<dbReference type="OrthoDB" id="5844609at2759"/>
<dbReference type="PANTHER" id="PTHR10694">
    <property type="entry name" value="LYSINE-SPECIFIC DEMETHYLASE"/>
    <property type="match status" value="1"/>
</dbReference>
<evidence type="ECO:0000313" key="3">
    <source>
        <dbReference type="Proteomes" id="UP000580250"/>
    </source>
</evidence>
<dbReference type="GO" id="GO:0010468">
    <property type="term" value="P:regulation of gene expression"/>
    <property type="evidence" value="ECO:0007669"/>
    <property type="project" value="TreeGrafter"/>
</dbReference>
<feature type="domain" description="JmjC" evidence="1">
    <location>
        <begin position="8"/>
        <end position="48"/>
    </location>
</feature>
<evidence type="ECO:0000259" key="1">
    <source>
        <dbReference type="Pfam" id="PF02373"/>
    </source>
</evidence>
<accession>A0A6V7XBI9</accession>
<dbReference type="GO" id="GO:0000785">
    <property type="term" value="C:chromatin"/>
    <property type="evidence" value="ECO:0007669"/>
    <property type="project" value="TreeGrafter"/>
</dbReference>
<dbReference type="GO" id="GO:0051864">
    <property type="term" value="F:histone H3K36 demethylase activity"/>
    <property type="evidence" value="ECO:0007669"/>
    <property type="project" value="TreeGrafter"/>
</dbReference>
<dbReference type="Pfam" id="PF02373">
    <property type="entry name" value="JmjC"/>
    <property type="match status" value="1"/>
</dbReference>
<name>A0A6V7XBI9_MELEN</name>
<protein>
    <recommendedName>
        <fullName evidence="1">JmjC domain-containing protein</fullName>
    </recommendedName>
</protein>
<evidence type="ECO:0000313" key="2">
    <source>
        <dbReference type="EMBL" id="CAD2196542.1"/>
    </source>
</evidence>
<gene>
    <name evidence="2" type="ORF">MENT_LOCUS49714</name>
</gene>
<proteinExistence type="predicted"/>
<dbReference type="Gene3D" id="2.60.120.650">
    <property type="entry name" value="Cupin"/>
    <property type="match status" value="1"/>
</dbReference>
<dbReference type="InterPro" id="IPR003347">
    <property type="entry name" value="JmjC_dom"/>
</dbReference>